<dbReference type="InterPro" id="IPR029065">
    <property type="entry name" value="Enolase_C-like"/>
</dbReference>
<dbReference type="Pfam" id="PF13378">
    <property type="entry name" value="MR_MLE_C"/>
    <property type="match status" value="1"/>
</dbReference>
<dbReference type="SFLD" id="SFLDG00179">
    <property type="entry name" value="mandelate_racemase"/>
    <property type="match status" value="1"/>
</dbReference>
<comment type="caution">
    <text evidence="3">The sequence shown here is derived from an EMBL/GenBank/DDBJ whole genome shotgun (WGS) entry which is preliminary data.</text>
</comment>
<evidence type="ECO:0000259" key="2">
    <source>
        <dbReference type="SMART" id="SM00922"/>
    </source>
</evidence>
<dbReference type="GO" id="GO:0009063">
    <property type="term" value="P:amino acid catabolic process"/>
    <property type="evidence" value="ECO:0007669"/>
    <property type="project" value="InterPro"/>
</dbReference>
<dbReference type="SUPFAM" id="SSF54826">
    <property type="entry name" value="Enolase N-terminal domain-like"/>
    <property type="match status" value="1"/>
</dbReference>
<dbReference type="Gene3D" id="3.20.20.120">
    <property type="entry name" value="Enolase-like C-terminal domain"/>
    <property type="match status" value="1"/>
</dbReference>
<dbReference type="PANTHER" id="PTHR48080:SF2">
    <property type="entry name" value="D-GALACTONATE DEHYDRATASE"/>
    <property type="match status" value="1"/>
</dbReference>
<dbReference type="GO" id="GO:0016829">
    <property type="term" value="F:lyase activity"/>
    <property type="evidence" value="ECO:0007669"/>
    <property type="project" value="UniProtKB-KW"/>
</dbReference>
<dbReference type="SUPFAM" id="SSF51604">
    <property type="entry name" value="Enolase C-terminal domain-like"/>
    <property type="match status" value="1"/>
</dbReference>
<dbReference type="SMART" id="SM00922">
    <property type="entry name" value="MR_MLE"/>
    <property type="match status" value="1"/>
</dbReference>
<accession>A0AA35SLC1</accession>
<evidence type="ECO:0000313" key="3">
    <source>
        <dbReference type="EMBL" id="CAI8031252.1"/>
    </source>
</evidence>
<dbReference type="CDD" id="cd03316">
    <property type="entry name" value="MR_like"/>
    <property type="match status" value="1"/>
</dbReference>
<dbReference type="Gene3D" id="3.30.390.10">
    <property type="entry name" value="Enolase-like, N-terminal domain"/>
    <property type="match status" value="1"/>
</dbReference>
<protein>
    <submittedName>
        <fullName evidence="3">D-xylonate dehydratase</fullName>
    </submittedName>
</protein>
<dbReference type="AlphaFoldDB" id="A0AA35SLC1"/>
<dbReference type="EMBL" id="CASHTH010002526">
    <property type="protein sequence ID" value="CAI8031252.1"/>
    <property type="molecule type" value="Genomic_DNA"/>
</dbReference>
<dbReference type="PANTHER" id="PTHR48080">
    <property type="entry name" value="D-GALACTONATE DEHYDRATASE-RELATED"/>
    <property type="match status" value="1"/>
</dbReference>
<keyword evidence="1" id="KW-0456">Lyase</keyword>
<dbReference type="InterPro" id="IPR036849">
    <property type="entry name" value="Enolase-like_C_sf"/>
</dbReference>
<name>A0AA35SLC1_GEOBA</name>
<dbReference type="InterPro" id="IPR013341">
    <property type="entry name" value="Mandelate_racemase_N_dom"/>
</dbReference>
<organism evidence="3 4">
    <name type="scientific">Geodia barretti</name>
    <name type="common">Barrett's horny sponge</name>
    <dbReference type="NCBI Taxonomy" id="519541"/>
    <lineage>
        <taxon>Eukaryota</taxon>
        <taxon>Metazoa</taxon>
        <taxon>Porifera</taxon>
        <taxon>Demospongiae</taxon>
        <taxon>Heteroscleromorpha</taxon>
        <taxon>Tetractinellida</taxon>
        <taxon>Astrophorina</taxon>
        <taxon>Geodiidae</taxon>
        <taxon>Geodia</taxon>
    </lineage>
</organism>
<feature type="non-terminal residue" evidence="3">
    <location>
        <position position="350"/>
    </location>
</feature>
<dbReference type="InterPro" id="IPR018110">
    <property type="entry name" value="Mandel_Rmase/mucon_lact_enz_CS"/>
</dbReference>
<dbReference type="SFLD" id="SFLDS00001">
    <property type="entry name" value="Enolase"/>
    <property type="match status" value="1"/>
</dbReference>
<dbReference type="InterPro" id="IPR034593">
    <property type="entry name" value="DgoD-like"/>
</dbReference>
<evidence type="ECO:0000313" key="4">
    <source>
        <dbReference type="Proteomes" id="UP001174909"/>
    </source>
</evidence>
<sequence length="350" mass="39469">MKITGIKTHIFSSQHRNAKRNWLILRLTTDEGIEGIGEASMLSHDPMVATLLHEWTEAYLVGKNPLHHEVHWTRMYQDNLGRGGRLFSTALSGIDIALWDLRGKALGVPVYELLGGPYTDRIRVYANGWYTNPGLPEQNAEEALRVEAQLAEDRVAAVREAVGPNVEILVEVHAKFNVYTAIHLGKRLEQYRPFWFEEPVSQENVSEMKQVRDNVNIPIATGERLYTKFPFFELVKNEAVDILQPDMCNAGGITELKKIAAIAEPQHIMMAPHNTNAAVGTVASFHLDAAMPNFLIQEYHAEFYEPHYFEVFDGLPRQKNGYVELPKGAGLGLTFNEEVANAHPHMPLDH</sequence>
<feature type="domain" description="Mandelate racemase/muconate lactonizing enzyme C-terminal" evidence="2">
    <location>
        <begin position="136"/>
        <end position="218"/>
    </location>
</feature>
<keyword evidence="4" id="KW-1185">Reference proteome</keyword>
<evidence type="ECO:0000256" key="1">
    <source>
        <dbReference type="ARBA" id="ARBA00023239"/>
    </source>
</evidence>
<reference evidence="3" key="1">
    <citation type="submission" date="2023-03" db="EMBL/GenBank/DDBJ databases">
        <authorList>
            <person name="Steffen K."/>
            <person name="Cardenas P."/>
        </authorList>
    </citation>
    <scope>NUCLEOTIDE SEQUENCE</scope>
</reference>
<proteinExistence type="predicted"/>
<dbReference type="Proteomes" id="UP001174909">
    <property type="component" value="Unassembled WGS sequence"/>
</dbReference>
<gene>
    <name evidence="3" type="ORF">GBAR_LOCUS17742</name>
</gene>
<dbReference type="Pfam" id="PF02746">
    <property type="entry name" value="MR_MLE_N"/>
    <property type="match status" value="1"/>
</dbReference>
<dbReference type="PROSITE" id="PS00908">
    <property type="entry name" value="MR_MLE_1"/>
    <property type="match status" value="1"/>
</dbReference>
<dbReference type="InterPro" id="IPR013342">
    <property type="entry name" value="Mandelate_racemase_C"/>
</dbReference>
<dbReference type="InterPro" id="IPR029017">
    <property type="entry name" value="Enolase-like_N"/>
</dbReference>